<dbReference type="Pfam" id="PF26640">
    <property type="entry name" value="DUF8212"/>
    <property type="match status" value="1"/>
</dbReference>
<dbReference type="InterPro" id="IPR010730">
    <property type="entry name" value="HET"/>
</dbReference>
<gene>
    <name evidence="3" type="ORF">BDZ94DRAFT_1244370</name>
</gene>
<dbReference type="PANTHER" id="PTHR10622">
    <property type="entry name" value="HET DOMAIN-CONTAINING PROTEIN"/>
    <property type="match status" value="1"/>
</dbReference>
<dbReference type="OrthoDB" id="5122891at2759"/>
<organism evidence="3 4">
    <name type="scientific">Collybia nuda</name>
    <dbReference type="NCBI Taxonomy" id="64659"/>
    <lineage>
        <taxon>Eukaryota</taxon>
        <taxon>Fungi</taxon>
        <taxon>Dikarya</taxon>
        <taxon>Basidiomycota</taxon>
        <taxon>Agaricomycotina</taxon>
        <taxon>Agaricomycetes</taxon>
        <taxon>Agaricomycetidae</taxon>
        <taxon>Agaricales</taxon>
        <taxon>Tricholomatineae</taxon>
        <taxon>Clitocybaceae</taxon>
        <taxon>Collybia</taxon>
    </lineage>
</organism>
<name>A0A9P5YI33_9AGAR</name>
<proteinExistence type="predicted"/>
<dbReference type="InterPro" id="IPR058525">
    <property type="entry name" value="DUF8212"/>
</dbReference>
<evidence type="ECO:0000313" key="4">
    <source>
        <dbReference type="Proteomes" id="UP000807353"/>
    </source>
</evidence>
<comment type="caution">
    <text evidence="3">The sequence shown here is derived from an EMBL/GenBank/DDBJ whole genome shotgun (WGS) entry which is preliminary data.</text>
</comment>
<evidence type="ECO:0000259" key="1">
    <source>
        <dbReference type="Pfam" id="PF06985"/>
    </source>
</evidence>
<dbReference type="EMBL" id="MU150230">
    <property type="protein sequence ID" value="KAF9469407.1"/>
    <property type="molecule type" value="Genomic_DNA"/>
</dbReference>
<sequence>MPRYRTRAETAKDVVSEVVVNIPLYLIDLQEPSFSLKSRNQIKDSVRDELYEEIASIDDRINACSRAREAFSYAILSHRWGPGEPDFGTIVEKGGVTPASNDTVLSELQGYQKLLKFCLEARTLGFKYAWADICCIDKSSSAEWQESVNSMYAWYANSSLCIVYLHGLESLDELGKHEWFRRGWTLQELLAPESLIFYKDDWTPLDPVNLGKGKGVNDKLNTKIRPIIAETTGIRPIFLDGFYPKSNKQPKLVMELMGWASRRKTERPEDIAYCLLGIFNIAMPILYGEGDMAFHRLQMEIMKRSPDWTLLFWGGLQSSYSNLFAIHPRSFDYRKWNEEAARLRESLLPGEGVGYHPGSLEDETTAPPHVLTQNGLCVQWDTYPVEKLNCRENKHTKDFIYRVKATGLTEIFFRSTTGFLEPPKVRGHFYLASIGPPSPGASSIPVWLVYNRYVKNSNKFKALLRAEPIVAEKLPGGQGINRSFYLDVTP</sequence>
<dbReference type="AlphaFoldDB" id="A0A9P5YI33"/>
<evidence type="ECO:0000313" key="3">
    <source>
        <dbReference type="EMBL" id="KAF9469407.1"/>
    </source>
</evidence>
<feature type="domain" description="Heterokaryon incompatibility" evidence="1">
    <location>
        <begin position="73"/>
        <end position="167"/>
    </location>
</feature>
<dbReference type="Proteomes" id="UP000807353">
    <property type="component" value="Unassembled WGS sequence"/>
</dbReference>
<feature type="domain" description="DUF8212" evidence="2">
    <location>
        <begin position="293"/>
        <end position="323"/>
    </location>
</feature>
<accession>A0A9P5YI33</accession>
<protein>
    <submittedName>
        <fullName evidence="3">Heterokaryon incompatibility protein-domain-containing protein</fullName>
    </submittedName>
</protein>
<evidence type="ECO:0000259" key="2">
    <source>
        <dbReference type="Pfam" id="PF26640"/>
    </source>
</evidence>
<reference evidence="3" key="1">
    <citation type="submission" date="2020-11" db="EMBL/GenBank/DDBJ databases">
        <authorList>
            <consortium name="DOE Joint Genome Institute"/>
            <person name="Ahrendt S."/>
            <person name="Riley R."/>
            <person name="Andreopoulos W."/>
            <person name="Labutti K."/>
            <person name="Pangilinan J."/>
            <person name="Ruiz-Duenas F.J."/>
            <person name="Barrasa J.M."/>
            <person name="Sanchez-Garcia M."/>
            <person name="Camarero S."/>
            <person name="Miyauchi S."/>
            <person name="Serrano A."/>
            <person name="Linde D."/>
            <person name="Babiker R."/>
            <person name="Drula E."/>
            <person name="Ayuso-Fernandez I."/>
            <person name="Pacheco R."/>
            <person name="Padilla G."/>
            <person name="Ferreira P."/>
            <person name="Barriuso J."/>
            <person name="Kellner H."/>
            <person name="Castanera R."/>
            <person name="Alfaro M."/>
            <person name="Ramirez L."/>
            <person name="Pisabarro A.G."/>
            <person name="Kuo A."/>
            <person name="Tritt A."/>
            <person name="Lipzen A."/>
            <person name="He G."/>
            <person name="Yan M."/>
            <person name="Ng V."/>
            <person name="Cullen D."/>
            <person name="Martin F."/>
            <person name="Rosso M.-N."/>
            <person name="Henrissat B."/>
            <person name="Hibbett D."/>
            <person name="Martinez A.T."/>
            <person name="Grigoriev I.V."/>
        </authorList>
    </citation>
    <scope>NUCLEOTIDE SEQUENCE</scope>
    <source>
        <strain evidence="3">CBS 247.69</strain>
    </source>
</reference>
<keyword evidence="4" id="KW-1185">Reference proteome</keyword>
<dbReference type="PANTHER" id="PTHR10622:SF10">
    <property type="entry name" value="HET DOMAIN-CONTAINING PROTEIN"/>
    <property type="match status" value="1"/>
</dbReference>
<dbReference type="Pfam" id="PF06985">
    <property type="entry name" value="HET"/>
    <property type="match status" value="1"/>
</dbReference>